<dbReference type="Pfam" id="PF01103">
    <property type="entry name" value="Omp85"/>
    <property type="match status" value="1"/>
</dbReference>
<evidence type="ECO:0000313" key="7">
    <source>
        <dbReference type="Proteomes" id="UP001162881"/>
    </source>
</evidence>
<proteinExistence type="predicted"/>
<evidence type="ECO:0000256" key="2">
    <source>
        <dbReference type="ARBA" id="ARBA00022452"/>
    </source>
</evidence>
<dbReference type="PANTHER" id="PTHR12815">
    <property type="entry name" value="SORTING AND ASSEMBLY MACHINERY SAMM50 PROTEIN FAMILY MEMBER"/>
    <property type="match status" value="1"/>
</dbReference>
<comment type="caution">
    <text evidence="6">The sequence shown here is derived from an EMBL/GenBank/DDBJ whole genome shotgun (WGS) entry which is preliminary data.</text>
</comment>
<feature type="region of interest" description="Disordered" evidence="4">
    <location>
        <begin position="154"/>
        <end position="188"/>
    </location>
</feature>
<dbReference type="Proteomes" id="UP001162881">
    <property type="component" value="Unassembled WGS sequence"/>
</dbReference>
<dbReference type="Gene3D" id="3.10.20.310">
    <property type="entry name" value="membrane protein fhac"/>
    <property type="match status" value="1"/>
</dbReference>
<organism evidence="6 7">
    <name type="scientific">Novosphingobium organovorum</name>
    <dbReference type="NCBI Taxonomy" id="2930092"/>
    <lineage>
        <taxon>Bacteria</taxon>
        <taxon>Pseudomonadati</taxon>
        <taxon>Pseudomonadota</taxon>
        <taxon>Alphaproteobacteria</taxon>
        <taxon>Sphingomonadales</taxon>
        <taxon>Sphingomonadaceae</taxon>
        <taxon>Novosphingobium</taxon>
    </lineage>
</organism>
<reference evidence="6" key="1">
    <citation type="submission" date="2022-03" db="EMBL/GenBank/DDBJ databases">
        <title>Identification of a novel bacterium isolated from mangrove sediments.</title>
        <authorList>
            <person name="Pan X."/>
        </authorList>
    </citation>
    <scope>NUCLEOTIDE SEQUENCE</scope>
    <source>
        <strain evidence="6">B1949</strain>
    </source>
</reference>
<dbReference type="PANTHER" id="PTHR12815:SF42">
    <property type="entry name" value="BACTERIAL SURFACE ANTIGEN (D15) DOMAIN-CONTAINING PROTEIN"/>
    <property type="match status" value="1"/>
</dbReference>
<gene>
    <name evidence="6" type="ORF">MTR62_03830</name>
</gene>
<feature type="compositionally biased region" description="Basic and acidic residues" evidence="4">
    <location>
        <begin position="63"/>
        <end position="85"/>
    </location>
</feature>
<dbReference type="InterPro" id="IPR039910">
    <property type="entry name" value="D15-like"/>
</dbReference>
<accession>A0ABT0BA75</accession>
<feature type="region of interest" description="Disordered" evidence="4">
    <location>
        <begin position="51"/>
        <end position="111"/>
    </location>
</feature>
<evidence type="ECO:0000259" key="5">
    <source>
        <dbReference type="Pfam" id="PF01103"/>
    </source>
</evidence>
<protein>
    <submittedName>
        <fullName evidence="6">BamA/TamA family outer membrane protein</fullName>
    </submittedName>
</protein>
<dbReference type="EMBL" id="JALHLF010000008">
    <property type="protein sequence ID" value="MCJ2181839.1"/>
    <property type="molecule type" value="Genomic_DNA"/>
</dbReference>
<keyword evidence="2" id="KW-0812">Transmembrane</keyword>
<keyword evidence="7" id="KW-1185">Reference proteome</keyword>
<feature type="compositionally biased region" description="Low complexity" evidence="4">
    <location>
        <begin position="51"/>
        <end position="62"/>
    </location>
</feature>
<keyword evidence="2" id="KW-1134">Transmembrane beta strand</keyword>
<dbReference type="InterPro" id="IPR000184">
    <property type="entry name" value="Bac_surfAg_D15"/>
</dbReference>
<evidence type="ECO:0000313" key="6">
    <source>
        <dbReference type="EMBL" id="MCJ2181839.1"/>
    </source>
</evidence>
<feature type="domain" description="Bacterial surface antigen (D15)" evidence="5">
    <location>
        <begin position="518"/>
        <end position="806"/>
    </location>
</feature>
<evidence type="ECO:0000256" key="1">
    <source>
        <dbReference type="ARBA" id="ARBA00004370"/>
    </source>
</evidence>
<name>A0ABT0BA75_9SPHN</name>
<keyword evidence="3" id="KW-0472">Membrane</keyword>
<evidence type="ECO:0000256" key="3">
    <source>
        <dbReference type="ARBA" id="ARBA00023136"/>
    </source>
</evidence>
<dbReference type="Gene3D" id="2.40.160.50">
    <property type="entry name" value="membrane protein fhac: a member of the omp85/tpsb transporter family"/>
    <property type="match status" value="1"/>
</dbReference>
<sequence>MKWSVNTRNADRVPLIEAGGLRDRRVRAGCATMALAICLAQTGPAWAQDDAAARASAAPSRDGAVKDAKAEDGRSQDGQSKDGKSQDGGASGDASASLQPGSLDLPPVPADAELPAVDPVITDKEFAARVPKLDTADDAELDKPLESIEAFEKRLASDQSDAKPESGSAAPLGDPALADGQTSEQIGDAPVDDKELTADLPPLDSFEVTPVEFAEKAKASDAPLEVRYTIDLEGLAEVDAQTSADITNTFNDASALKQGKGKAANAAMISARLEEDGQLLQTILASEGWYSPRIRTRLAPSRDADDNTLTARISVNPGKRYAFSDIVITADPTVPENLIRDNIALKVGEPIIAARVQGAEAQVAVALPQNGYPFAKVGQRDILLDRDTGEGLYTLPVEVGPRGRFDGIRTDGKTAFDADHIQILARFRKGDLYDSRKVDDLRKALIGTSLFSTVSVEPEKTGQSAGDGTEYVQLYVKQEAGPPRTISGSLGYAAGEGVTTEATWTHRNLFPPEGALIVNGVLGTQEQGLGTTLRRSNAGQRDRTFELTAEAFHNDYDAYSAYTGRLAVKMSRDSTPLWQKRITYAYGAELIGTAETDYDTAAAKRVRHTYYIAGLNGQVGLDTSDSLLDPTRGFKLTTLLQPEATLNKGFNPYLRARIDGSAYYPVSDGLVLAGRVRLGTIQGVDLHDVAPSRRLYAGGGGSVRGYSYQGLGEQAPDGKPVGGRSLNEASVEARYRFGNYGVVAFVDAGQAYAQTMPQFNDIRYGVGLGGRFYTNFGPMRLDVATPINRRSGEALINVYVSIGQSF</sequence>
<evidence type="ECO:0000256" key="4">
    <source>
        <dbReference type="SAM" id="MobiDB-lite"/>
    </source>
</evidence>
<feature type="compositionally biased region" description="Basic and acidic residues" evidence="4">
    <location>
        <begin position="154"/>
        <end position="164"/>
    </location>
</feature>
<comment type="subcellular location">
    <subcellularLocation>
        <location evidence="1">Membrane</location>
    </subcellularLocation>
</comment>